<evidence type="ECO:0000256" key="1">
    <source>
        <dbReference type="ARBA" id="ARBA00004651"/>
    </source>
</evidence>
<accession>U2KGS2</accession>
<dbReference type="PANTHER" id="PTHR32196">
    <property type="entry name" value="ABC TRANSPORTER PERMEASE PROTEIN YPHD-RELATED-RELATED"/>
    <property type="match status" value="1"/>
</dbReference>
<evidence type="ECO:0000256" key="8">
    <source>
        <dbReference type="SAM" id="Phobius"/>
    </source>
</evidence>
<dbReference type="PANTHER" id="PTHR32196:SF21">
    <property type="entry name" value="ABC TRANSPORTER PERMEASE PROTEIN YPHD-RELATED"/>
    <property type="match status" value="1"/>
</dbReference>
<feature type="transmembrane region" description="Helical" evidence="8">
    <location>
        <begin position="21"/>
        <end position="41"/>
    </location>
</feature>
<dbReference type="Proteomes" id="UP000016646">
    <property type="component" value="Unassembled WGS sequence"/>
</dbReference>
<dbReference type="PATRIC" id="fig|1125725.3.peg.1838"/>
<organism evidence="9 11">
    <name type="scientific">Treponema socranskii subsp. socranskii VPI DR56BR1116 = ATCC 35536</name>
    <dbReference type="NCBI Taxonomy" id="1125725"/>
    <lineage>
        <taxon>Bacteria</taxon>
        <taxon>Pseudomonadati</taxon>
        <taxon>Spirochaetota</taxon>
        <taxon>Spirochaetia</taxon>
        <taxon>Spirochaetales</taxon>
        <taxon>Treponemataceae</taxon>
        <taxon>Treponema</taxon>
    </lineage>
</organism>
<dbReference type="EMBL" id="AUZJ01000043">
    <property type="protein sequence ID" value="ERF60209.1"/>
    <property type="molecule type" value="Genomic_DNA"/>
</dbReference>
<protein>
    <submittedName>
        <fullName evidence="9">Branched-chain amino acid ABC transporter, permease domain protein</fullName>
    </submittedName>
</protein>
<evidence type="ECO:0000256" key="2">
    <source>
        <dbReference type="ARBA" id="ARBA00022448"/>
    </source>
</evidence>
<keyword evidence="3" id="KW-1003">Cell membrane</keyword>
<dbReference type="eggNOG" id="COG1172">
    <property type="taxonomic scope" value="Bacteria"/>
</dbReference>
<dbReference type="EMBL" id="AVQI01000084">
    <property type="protein sequence ID" value="ERJ97726.1"/>
    <property type="molecule type" value="Genomic_DNA"/>
</dbReference>
<feature type="transmembrane region" description="Helical" evidence="8">
    <location>
        <begin position="105"/>
        <end position="136"/>
    </location>
</feature>
<evidence type="ECO:0000256" key="5">
    <source>
        <dbReference type="ARBA" id="ARBA00022692"/>
    </source>
</evidence>
<evidence type="ECO:0000313" key="10">
    <source>
        <dbReference type="EMBL" id="ERJ97726.1"/>
    </source>
</evidence>
<keyword evidence="6 8" id="KW-1133">Transmembrane helix</keyword>
<keyword evidence="5 8" id="KW-0812">Transmembrane</keyword>
<evidence type="ECO:0000256" key="7">
    <source>
        <dbReference type="ARBA" id="ARBA00023136"/>
    </source>
</evidence>
<evidence type="ECO:0000313" key="9">
    <source>
        <dbReference type="EMBL" id="ERF60209.1"/>
    </source>
</evidence>
<dbReference type="Pfam" id="PF02653">
    <property type="entry name" value="BPD_transp_2"/>
    <property type="match status" value="1"/>
</dbReference>
<evidence type="ECO:0000313" key="11">
    <source>
        <dbReference type="Proteomes" id="UP000016412"/>
    </source>
</evidence>
<comment type="subcellular location">
    <subcellularLocation>
        <location evidence="1">Cell membrane</location>
        <topology evidence="1">Multi-pass membrane protein</topology>
    </subcellularLocation>
</comment>
<keyword evidence="2" id="KW-0813">Transport</keyword>
<comment type="caution">
    <text evidence="9">The sequence shown here is derived from an EMBL/GenBank/DDBJ whole genome shotgun (WGS) entry which is preliminary data.</text>
</comment>
<gene>
    <name evidence="10" type="ORF">HMPREF0860_0450</name>
    <name evidence="9" type="ORF">HMPREF1325_2664</name>
</gene>
<dbReference type="InterPro" id="IPR001851">
    <property type="entry name" value="ABC_transp_permease"/>
</dbReference>
<keyword evidence="7 8" id="KW-0472">Membrane</keyword>
<evidence type="ECO:0000313" key="12">
    <source>
        <dbReference type="Proteomes" id="UP000016646"/>
    </source>
</evidence>
<dbReference type="GO" id="GO:0005886">
    <property type="term" value="C:plasma membrane"/>
    <property type="evidence" value="ECO:0007669"/>
    <property type="project" value="UniProtKB-SubCell"/>
</dbReference>
<evidence type="ECO:0000256" key="3">
    <source>
        <dbReference type="ARBA" id="ARBA00022475"/>
    </source>
</evidence>
<feature type="transmembrane region" description="Helical" evidence="8">
    <location>
        <begin position="53"/>
        <end position="71"/>
    </location>
</feature>
<keyword evidence="4" id="KW-0997">Cell inner membrane</keyword>
<reference evidence="11 12" key="1">
    <citation type="submission" date="2013-08" db="EMBL/GenBank/DDBJ databases">
        <authorList>
            <person name="Durkin A.S."/>
            <person name="Haft D.R."/>
            <person name="McCorrison J."/>
            <person name="Torralba M."/>
            <person name="Gillis M."/>
            <person name="Haft D.H."/>
            <person name="Methe B."/>
            <person name="Sutton G."/>
            <person name="Nelson K.E."/>
        </authorList>
    </citation>
    <scope>NUCLEOTIDE SEQUENCE [LARGE SCALE GENOMIC DNA]</scope>
    <source>
        <strain evidence="10 12">ATCC 35536</strain>
        <strain evidence="9 11">VPI DR56BR1116</strain>
    </source>
</reference>
<dbReference type="GO" id="GO:0022857">
    <property type="term" value="F:transmembrane transporter activity"/>
    <property type="evidence" value="ECO:0007669"/>
    <property type="project" value="InterPro"/>
</dbReference>
<evidence type="ECO:0000256" key="4">
    <source>
        <dbReference type="ARBA" id="ARBA00022519"/>
    </source>
</evidence>
<evidence type="ECO:0000256" key="6">
    <source>
        <dbReference type="ARBA" id="ARBA00022989"/>
    </source>
</evidence>
<sequence>MWSDGMKNNIKTSIRKFFKTSEGTLFIIFLFVFALMSVLSPGKFLSPINMESMAYQIPEFGILALSMMLVIMTGCMNLSLTFSAALGMIIGGLVMSNLYTANHGALLAVTVGIATMLGIAALCGLFNGWVIALFGVTPMIATLGSSTLFEGICLNITHG</sequence>
<dbReference type="AlphaFoldDB" id="U2KGS2"/>
<dbReference type="Proteomes" id="UP000016412">
    <property type="component" value="Unassembled WGS sequence"/>
</dbReference>
<keyword evidence="12" id="KW-1185">Reference proteome</keyword>
<name>U2KGS2_TRESO</name>
<proteinExistence type="predicted"/>
<dbReference type="STRING" id="1125725.HMPREF1325_2664"/>